<dbReference type="Proteomes" id="UP000663873">
    <property type="component" value="Unassembled WGS sequence"/>
</dbReference>
<keyword evidence="9" id="KW-0521">NADP</keyword>
<keyword evidence="3 9" id="KW-0808">Transferase</keyword>
<dbReference type="PROSITE" id="PS51996">
    <property type="entry name" value="TR_MART"/>
    <property type="match status" value="1"/>
</dbReference>
<dbReference type="PANTHER" id="PTHR45641:SF19">
    <property type="entry name" value="NEPHROCYSTIN-3"/>
    <property type="match status" value="1"/>
</dbReference>
<protein>
    <recommendedName>
        <fullName evidence="9">NAD(P)(+)--arginine ADP-ribosyltransferase</fullName>
        <ecNumber evidence="9">2.4.2.31</ecNumber>
    </recommendedName>
    <alternativeName>
        <fullName evidence="9">Mono(ADP-ribosyl)transferase</fullName>
    </alternativeName>
</protein>
<keyword evidence="6 8" id="KW-0802">TPR repeat</keyword>
<evidence type="ECO:0000313" key="11">
    <source>
        <dbReference type="EMBL" id="CAF4279907.1"/>
    </source>
</evidence>
<dbReference type="EMBL" id="CAJNXB010003901">
    <property type="protein sequence ID" value="CAF3345818.1"/>
    <property type="molecule type" value="Genomic_DNA"/>
</dbReference>
<reference evidence="10" key="1">
    <citation type="submission" date="2021-02" db="EMBL/GenBank/DDBJ databases">
        <authorList>
            <person name="Nowell W R."/>
        </authorList>
    </citation>
    <scope>NUCLEOTIDE SEQUENCE</scope>
</reference>
<dbReference type="SUPFAM" id="SSF56399">
    <property type="entry name" value="ADP-ribosylation"/>
    <property type="match status" value="1"/>
</dbReference>
<evidence type="ECO:0000256" key="7">
    <source>
        <dbReference type="ARBA" id="ARBA00047597"/>
    </source>
</evidence>
<feature type="repeat" description="TPR" evidence="8">
    <location>
        <begin position="691"/>
        <end position="724"/>
    </location>
</feature>
<evidence type="ECO:0000313" key="10">
    <source>
        <dbReference type="EMBL" id="CAF3345818.1"/>
    </source>
</evidence>
<comment type="similarity">
    <text evidence="1 9">Belongs to the Arg-specific ADP-ribosyltransferase family.</text>
</comment>
<dbReference type="SMART" id="SM00028">
    <property type="entry name" value="TPR"/>
    <property type="match status" value="14"/>
</dbReference>
<dbReference type="PANTHER" id="PTHR45641">
    <property type="entry name" value="TETRATRICOPEPTIDE REPEAT PROTEIN (AFU_ORTHOLOGUE AFUA_6G03870)"/>
    <property type="match status" value="1"/>
</dbReference>
<comment type="catalytic activity">
    <reaction evidence="7 9">
        <text>L-arginyl-[protein] + NAD(+) = N(omega)-(ADP-D-ribosyl)-L-arginyl-[protein] + nicotinamide + H(+)</text>
        <dbReference type="Rhea" id="RHEA:19149"/>
        <dbReference type="Rhea" id="RHEA-COMP:10532"/>
        <dbReference type="Rhea" id="RHEA-COMP:15087"/>
        <dbReference type="ChEBI" id="CHEBI:15378"/>
        <dbReference type="ChEBI" id="CHEBI:17154"/>
        <dbReference type="ChEBI" id="CHEBI:29965"/>
        <dbReference type="ChEBI" id="CHEBI:57540"/>
        <dbReference type="ChEBI" id="CHEBI:142554"/>
        <dbReference type="EC" id="2.4.2.31"/>
    </reaction>
</comment>
<evidence type="ECO:0000256" key="3">
    <source>
        <dbReference type="ARBA" id="ARBA00022679"/>
    </source>
</evidence>
<dbReference type="AlphaFoldDB" id="A0A817VRL5"/>
<dbReference type="OrthoDB" id="9979597at2759"/>
<dbReference type="SUPFAM" id="SSF48452">
    <property type="entry name" value="TPR-like"/>
    <property type="match status" value="4"/>
</dbReference>
<dbReference type="Gene3D" id="3.90.176.10">
    <property type="entry name" value="Toxin ADP-ribosyltransferase, Chain A, domain 1"/>
    <property type="match status" value="1"/>
</dbReference>
<evidence type="ECO:0000256" key="6">
    <source>
        <dbReference type="ARBA" id="ARBA00022803"/>
    </source>
</evidence>
<dbReference type="GO" id="GO:0016779">
    <property type="term" value="F:nucleotidyltransferase activity"/>
    <property type="evidence" value="ECO:0007669"/>
    <property type="project" value="UniProtKB-KW"/>
</dbReference>
<dbReference type="Pfam" id="PF13181">
    <property type="entry name" value="TPR_8"/>
    <property type="match status" value="2"/>
</dbReference>
<accession>A0A817VRL5</accession>
<dbReference type="PROSITE" id="PS50005">
    <property type="entry name" value="TPR"/>
    <property type="match status" value="3"/>
</dbReference>
<dbReference type="Pfam" id="PF01129">
    <property type="entry name" value="ART"/>
    <property type="match status" value="1"/>
</dbReference>
<keyword evidence="4" id="KW-0548">Nucleotidyltransferase</keyword>
<comment type="caution">
    <text evidence="10">The sequence shown here is derived from an EMBL/GenBank/DDBJ whole genome shotgun (WGS) entry which is preliminary data.</text>
</comment>
<dbReference type="Gene3D" id="1.25.40.10">
    <property type="entry name" value="Tetratricopeptide repeat domain"/>
    <property type="match status" value="4"/>
</dbReference>
<dbReference type="InterPro" id="IPR011990">
    <property type="entry name" value="TPR-like_helical_dom_sf"/>
</dbReference>
<evidence type="ECO:0000313" key="13">
    <source>
        <dbReference type="Proteomes" id="UP000663873"/>
    </source>
</evidence>
<sequence>MWENIEYQAESKFYEVVWFNEKFSDFKNSVDASIRARSLKPHVKTFFDPEECWNFIHDTNVDYLFFIMPFNPFSSVDNEILTRANALLQVSFIYLLSTVEICNDQVRYFEKVRHICSSEDILIEKLYADVRDCKENSSSSFSLLEIGQSTHNLTKASGAFIWRQLYLEALFHTFDGEQAKLDMVEYCRNYYADDKAELDKISYFELNYRSDDAIKWYTRDSFLYRLLNRTLRSENIDDIYKFRFILSELYTRLIELHCDYLQTLLDLDLIPYTLTVYRGQLIAPQELDRLKRSLGSLIAMNTFLSTSFDQSASLMFAGNGQRRPNYESVLFAIDIDTSTTTTPFADIDKYSWNNSEQEILILVGAMFKIMNIQYENNVWIIKLQTCDSQHIRKLQEHYYPKLLNEFNTEAAFYICMVNYYTVMADIKRSNSYLKEFYRLDNSNSPLTEIQMRKMAVFNSEMVIKVREQELALTTDQDMRLSWLLRIAQLHIEDNNFMKAIECIEQCRPLVFGSFRPLKLLHLANFLETLGLLCDGQEKHEEALKLFEIMLRIYTAYLPSIALEIANAHDIIGMTHFYLGSYSDAILHFNYSLDIYRQCLPLEHFSIGDCYHHMGLVYFRSGCTIQAKRCYDSASELYEKCSQTNPARMGKIYHCQAHLYAVANNNEEALHAYQKAEQIYRSFLPHDHCFFAGLYSDLGELHNCMNDLDQALQYLNTALMIESNHNPCQKTRLLGTLHLHIGRNYFMRGSYSTCLNNFSIAAVIFQRHLPLHNETFQEILHYIARAYYRLNKYEESLANYKLLLNLDMPIESETAFEIFYSIGRLFLKMKQPKEALEYFEACLNLSATIASLFSNDRLLHVYRYQGLAFFRLKEYSHALDSFNHALTLCTTIKDFVVTYNELRKLYHVQRNFELELYYARLVLDKSMEDPQQCEFILGHSYLNIGQAYFHLYEYEKALPFLHKSKEIFDPLEDRVNISNAVEYIAVSYYQIDNYEQAELFTLQRLELLRRFHQNNESSPDFPYAYSRLARIKCEQKCYNEAEELSEKALCLRREYLSENDIRLGVSFQTFGIVCNAQEKYEEALDYFEKFEKILRTTKESDHPYHTYLHENLGTVYYNMKQFTKSREHYEKSLTFALEKYPLHRRFHQRLKYGIERIFDHFF</sequence>
<dbReference type="GO" id="GO:0106274">
    <property type="term" value="F:NAD+-protein-arginine ADP-ribosyltransferase activity"/>
    <property type="evidence" value="ECO:0007669"/>
    <property type="project" value="UniProtKB-EC"/>
</dbReference>
<dbReference type="InterPro" id="IPR019734">
    <property type="entry name" value="TPR_rpt"/>
</dbReference>
<dbReference type="Proteomes" id="UP000663825">
    <property type="component" value="Unassembled WGS sequence"/>
</dbReference>
<evidence type="ECO:0000256" key="5">
    <source>
        <dbReference type="ARBA" id="ARBA00022737"/>
    </source>
</evidence>
<name>A0A817VRL5_9BILA</name>
<keyword evidence="2 9" id="KW-0328">Glycosyltransferase</keyword>
<evidence type="ECO:0000256" key="4">
    <source>
        <dbReference type="ARBA" id="ARBA00022695"/>
    </source>
</evidence>
<keyword evidence="13" id="KW-1185">Reference proteome</keyword>
<proteinExistence type="inferred from homology"/>
<evidence type="ECO:0000313" key="12">
    <source>
        <dbReference type="Proteomes" id="UP000663825"/>
    </source>
</evidence>
<dbReference type="EMBL" id="CAJOBP010001381">
    <property type="protein sequence ID" value="CAF4279907.1"/>
    <property type="molecule type" value="Genomic_DNA"/>
</dbReference>
<evidence type="ECO:0000256" key="8">
    <source>
        <dbReference type="PROSITE-ProRule" id="PRU00339"/>
    </source>
</evidence>
<feature type="repeat" description="TPR" evidence="8">
    <location>
        <begin position="858"/>
        <end position="891"/>
    </location>
</feature>
<evidence type="ECO:0000256" key="9">
    <source>
        <dbReference type="RuleBase" id="RU361228"/>
    </source>
</evidence>
<dbReference type="Pfam" id="PF13424">
    <property type="entry name" value="TPR_12"/>
    <property type="match status" value="1"/>
</dbReference>
<evidence type="ECO:0000256" key="2">
    <source>
        <dbReference type="ARBA" id="ARBA00022676"/>
    </source>
</evidence>
<evidence type="ECO:0000256" key="1">
    <source>
        <dbReference type="ARBA" id="ARBA00009558"/>
    </source>
</evidence>
<keyword evidence="9" id="KW-0520">NAD</keyword>
<organism evidence="10 12">
    <name type="scientific">Rotaria socialis</name>
    <dbReference type="NCBI Taxonomy" id="392032"/>
    <lineage>
        <taxon>Eukaryota</taxon>
        <taxon>Metazoa</taxon>
        <taxon>Spiralia</taxon>
        <taxon>Gnathifera</taxon>
        <taxon>Rotifera</taxon>
        <taxon>Eurotatoria</taxon>
        <taxon>Bdelloidea</taxon>
        <taxon>Philodinida</taxon>
        <taxon>Philodinidae</taxon>
        <taxon>Rotaria</taxon>
    </lineage>
</organism>
<gene>
    <name evidence="10" type="ORF">TIS948_LOCUS22804</name>
    <name evidence="11" type="ORF">UJA718_LOCUS11320</name>
</gene>
<feature type="repeat" description="TPR" evidence="8">
    <location>
        <begin position="815"/>
        <end position="848"/>
    </location>
</feature>
<keyword evidence="5" id="KW-0677">Repeat</keyword>
<dbReference type="EC" id="2.4.2.31" evidence="9"/>
<dbReference type="InterPro" id="IPR000768">
    <property type="entry name" value="ART"/>
</dbReference>